<evidence type="ECO:0000313" key="5">
    <source>
        <dbReference type="Proteomes" id="UP000292003"/>
    </source>
</evidence>
<dbReference type="OrthoDB" id="143710at2"/>
<protein>
    <submittedName>
        <fullName evidence="4">DUF2207 domain-containing protein</fullName>
    </submittedName>
</protein>
<keyword evidence="2" id="KW-0472">Membrane</keyword>
<dbReference type="RefSeq" id="WP_130476346.1">
    <property type="nucleotide sequence ID" value="NZ_SFCC01000008.1"/>
</dbReference>
<dbReference type="InterPro" id="IPR018702">
    <property type="entry name" value="DUF2207"/>
</dbReference>
<dbReference type="Pfam" id="PF09972">
    <property type="entry name" value="DUF2207"/>
    <property type="match status" value="1"/>
</dbReference>
<feature type="region of interest" description="Disordered" evidence="1">
    <location>
        <begin position="243"/>
        <end position="271"/>
    </location>
</feature>
<sequence length="271" mass="28149">MILAAIALTVPLLVGGTGPGTPPLPTLSQSAEVELRVERDGTLSVAEAVAVPADREMTRVLRLREPAGGHRDRLSGIRDISIEGAGEAELTDETLTVRLRPGTSIVRYTVDGAVSRGAGGPRLNWDVASGWDAELKFVRASLAAPKIPSGIRCDAAGGPCLAAQTDHAGLTRVNHRNLPAGAALTVGVDLPDGSVPVTERLVPEDSLAGAFLATPPVVAAWAGLGVLLLAGAAFLVWYRRQSGAGPRSAAGTGWRAGHRQGRRGRRRPDRG</sequence>
<comment type="caution">
    <text evidence="4">The sequence shown here is derived from an EMBL/GenBank/DDBJ whole genome shotgun (WGS) entry which is preliminary data.</text>
</comment>
<dbReference type="AlphaFoldDB" id="A0A4Q7J6T2"/>
<proteinExistence type="predicted"/>
<evidence type="ECO:0000313" key="4">
    <source>
        <dbReference type="EMBL" id="RZQ62608.1"/>
    </source>
</evidence>
<keyword evidence="2" id="KW-0812">Transmembrane</keyword>
<feature type="transmembrane region" description="Helical" evidence="2">
    <location>
        <begin position="218"/>
        <end position="238"/>
    </location>
</feature>
<evidence type="ECO:0000256" key="1">
    <source>
        <dbReference type="SAM" id="MobiDB-lite"/>
    </source>
</evidence>
<name>A0A4Q7J6T2_9PSEU</name>
<gene>
    <name evidence="4" type="ORF">EWH70_16690</name>
</gene>
<reference evidence="4 5" key="1">
    <citation type="submission" date="2019-02" db="EMBL/GenBank/DDBJ databases">
        <title>Draft genome sequence of Amycolatopsis sp. 8-3EHSu isolated from roots of Suaeda maritima.</title>
        <authorList>
            <person name="Duangmal K."/>
            <person name="Chantavorakit T."/>
        </authorList>
    </citation>
    <scope>NUCLEOTIDE SEQUENCE [LARGE SCALE GENOMIC DNA]</scope>
    <source>
        <strain evidence="4 5">8-3EHSu</strain>
    </source>
</reference>
<evidence type="ECO:0000259" key="3">
    <source>
        <dbReference type="Pfam" id="PF09972"/>
    </source>
</evidence>
<dbReference type="EMBL" id="SFCC01000008">
    <property type="protein sequence ID" value="RZQ62608.1"/>
    <property type="molecule type" value="Genomic_DNA"/>
</dbReference>
<keyword evidence="5" id="KW-1185">Reference proteome</keyword>
<feature type="compositionally biased region" description="Basic residues" evidence="1">
    <location>
        <begin position="256"/>
        <end position="271"/>
    </location>
</feature>
<feature type="domain" description="DUF2207" evidence="3">
    <location>
        <begin position="30"/>
        <end position="188"/>
    </location>
</feature>
<organism evidence="4 5">
    <name type="scientific">Amycolatopsis suaedae</name>
    <dbReference type="NCBI Taxonomy" id="2510978"/>
    <lineage>
        <taxon>Bacteria</taxon>
        <taxon>Bacillati</taxon>
        <taxon>Actinomycetota</taxon>
        <taxon>Actinomycetes</taxon>
        <taxon>Pseudonocardiales</taxon>
        <taxon>Pseudonocardiaceae</taxon>
        <taxon>Amycolatopsis</taxon>
    </lineage>
</organism>
<accession>A0A4Q7J6T2</accession>
<keyword evidence="2" id="KW-1133">Transmembrane helix</keyword>
<dbReference type="Proteomes" id="UP000292003">
    <property type="component" value="Unassembled WGS sequence"/>
</dbReference>
<evidence type="ECO:0000256" key="2">
    <source>
        <dbReference type="SAM" id="Phobius"/>
    </source>
</evidence>